<dbReference type="Pfam" id="PF01382">
    <property type="entry name" value="Avidin"/>
    <property type="match status" value="1"/>
</dbReference>
<name>A0A8H6T4A6_9AGAR</name>
<comment type="caution">
    <text evidence="8">The sequence shown here is derived from an EMBL/GenBank/DDBJ whole genome shotgun (WGS) entry which is preliminary data.</text>
</comment>
<dbReference type="GO" id="GO:0005576">
    <property type="term" value="C:extracellular region"/>
    <property type="evidence" value="ECO:0007669"/>
    <property type="project" value="UniProtKB-SubCell"/>
</dbReference>
<dbReference type="EMBL" id="JACAZF010000003">
    <property type="protein sequence ID" value="KAF7310102.1"/>
    <property type="molecule type" value="Genomic_DNA"/>
</dbReference>
<evidence type="ECO:0000313" key="8">
    <source>
        <dbReference type="EMBL" id="KAF7310102.1"/>
    </source>
</evidence>
<dbReference type="Gene3D" id="2.40.128.30">
    <property type="entry name" value="Avidin-like"/>
    <property type="match status" value="2"/>
</dbReference>
<dbReference type="OrthoDB" id="2821340at2759"/>
<reference evidence="8" key="1">
    <citation type="submission" date="2020-05" db="EMBL/GenBank/DDBJ databases">
        <title>Mycena genomes resolve the evolution of fungal bioluminescence.</title>
        <authorList>
            <person name="Tsai I.J."/>
        </authorList>
    </citation>
    <scope>NUCLEOTIDE SEQUENCE</scope>
    <source>
        <strain evidence="8">171206Taipei</strain>
    </source>
</reference>
<keyword evidence="7" id="KW-0092">Biotin</keyword>
<dbReference type="Proteomes" id="UP000636479">
    <property type="component" value="Unassembled WGS sequence"/>
</dbReference>
<organism evidence="8 9">
    <name type="scientific">Mycena indigotica</name>
    <dbReference type="NCBI Taxonomy" id="2126181"/>
    <lineage>
        <taxon>Eukaryota</taxon>
        <taxon>Fungi</taxon>
        <taxon>Dikarya</taxon>
        <taxon>Basidiomycota</taxon>
        <taxon>Agaricomycotina</taxon>
        <taxon>Agaricomycetes</taxon>
        <taxon>Agaricomycetidae</taxon>
        <taxon>Agaricales</taxon>
        <taxon>Marasmiineae</taxon>
        <taxon>Mycenaceae</taxon>
        <taxon>Mycena</taxon>
    </lineage>
</organism>
<dbReference type="InterPro" id="IPR005469">
    <property type="entry name" value="Avidin"/>
</dbReference>
<evidence type="ECO:0000256" key="1">
    <source>
        <dbReference type="ARBA" id="ARBA00004613"/>
    </source>
</evidence>
<keyword evidence="5" id="KW-1015">Disulfide bond</keyword>
<evidence type="ECO:0000256" key="2">
    <source>
        <dbReference type="ARBA" id="ARBA00006297"/>
    </source>
</evidence>
<evidence type="ECO:0000313" key="9">
    <source>
        <dbReference type="Proteomes" id="UP000636479"/>
    </source>
</evidence>
<gene>
    <name evidence="8" type="ORF">MIND_00383500</name>
</gene>
<proteinExistence type="inferred from homology"/>
<dbReference type="RefSeq" id="XP_037223552.1">
    <property type="nucleotide sequence ID" value="XM_037360667.1"/>
</dbReference>
<dbReference type="SUPFAM" id="SSF50876">
    <property type="entry name" value="Avidin/streptavidin"/>
    <property type="match status" value="2"/>
</dbReference>
<accession>A0A8H6T4A6</accession>
<evidence type="ECO:0000256" key="6">
    <source>
        <dbReference type="ARBA" id="ARBA00023180"/>
    </source>
</evidence>
<comment type="similarity">
    <text evidence="2">Belongs to the avidin/streptavidin family.</text>
</comment>
<dbReference type="PROSITE" id="PS51326">
    <property type="entry name" value="AVIDIN_2"/>
    <property type="match status" value="2"/>
</dbReference>
<keyword evidence="6" id="KW-0325">Glycoprotein</keyword>
<keyword evidence="4" id="KW-0732">Signal</keyword>
<evidence type="ECO:0000256" key="4">
    <source>
        <dbReference type="ARBA" id="ARBA00022729"/>
    </source>
</evidence>
<evidence type="ECO:0000256" key="5">
    <source>
        <dbReference type="ARBA" id="ARBA00023157"/>
    </source>
</evidence>
<dbReference type="InterPro" id="IPR051764">
    <property type="entry name" value="Avidin/Streptavidin-rel"/>
</dbReference>
<dbReference type="PANTHER" id="PTHR34399">
    <property type="entry name" value="AVIDIN-RELATED"/>
    <property type="match status" value="1"/>
</dbReference>
<dbReference type="GO" id="GO:0009374">
    <property type="term" value="F:biotin binding"/>
    <property type="evidence" value="ECO:0007669"/>
    <property type="project" value="InterPro"/>
</dbReference>
<keyword evidence="3" id="KW-0964">Secreted</keyword>
<comment type="subcellular location">
    <subcellularLocation>
        <location evidence="1">Secreted</location>
    </subcellularLocation>
</comment>
<dbReference type="AlphaFoldDB" id="A0A8H6T4A6"/>
<dbReference type="PRINTS" id="PR00709">
    <property type="entry name" value="AVIDIN"/>
</dbReference>
<evidence type="ECO:0000256" key="7">
    <source>
        <dbReference type="ARBA" id="ARBA00023267"/>
    </source>
</evidence>
<dbReference type="InterPro" id="IPR005468">
    <property type="entry name" value="Avidin/str"/>
</dbReference>
<dbReference type="PANTHER" id="PTHR34399:SF3">
    <property type="entry name" value="AVID PROTEIN-RELATED"/>
    <property type="match status" value="1"/>
</dbReference>
<sequence length="317" mass="33381">MSDTQQAKVDTNHTRLAGTWTAVSASTFGAVDYTLTLAVIGISIEGDMTGTVPGTSAIISFEVGGIIDPTPRADAGPAAGYAAAWTAVGRAEKGLLHATTSWSAQFFPAIRPGGADRIVAQWVIAGSTRPGDAWESPNVGSVEYRRATVNATMTSARERAVADVVADNRLKGTWYNELGSHMVIRVEPDYITGTYYSKVGDAFGAYPLVGVFDRFPPTGEGASLGWNVGWKNTTHGDTHAATAWAGQLFLGAKPEEDVISTQWLLGVSCAPEKIWAATMLGKDVFTRTQPKAAVVAAKGAHPSVEVIAEKGVKVAQL</sequence>
<evidence type="ECO:0000256" key="3">
    <source>
        <dbReference type="ARBA" id="ARBA00022525"/>
    </source>
</evidence>
<keyword evidence="9" id="KW-1185">Reference proteome</keyword>
<dbReference type="InterPro" id="IPR036896">
    <property type="entry name" value="Avidin-like_sf"/>
</dbReference>
<dbReference type="GeneID" id="59343183"/>
<protein>
    <submittedName>
        <fullName evidence="8">Avidin family protein</fullName>
    </submittedName>
</protein>